<reference evidence="2 3" key="1">
    <citation type="submission" date="2020-11" db="EMBL/GenBank/DDBJ databases">
        <authorList>
            <person name="Sun Q."/>
        </authorList>
    </citation>
    <scope>NUCLEOTIDE SEQUENCE [LARGE SCALE GENOMIC DNA]</scope>
    <source>
        <strain evidence="2 3">P8398</strain>
    </source>
</reference>
<feature type="signal peptide" evidence="1">
    <location>
        <begin position="1"/>
        <end position="19"/>
    </location>
</feature>
<evidence type="ECO:0000313" key="2">
    <source>
        <dbReference type="EMBL" id="QPI51542.1"/>
    </source>
</evidence>
<gene>
    <name evidence="2" type="ORF">IV454_08550</name>
</gene>
<dbReference type="RefSeq" id="WP_206091139.1">
    <property type="nucleotide sequence ID" value="NZ_CP065053.1"/>
</dbReference>
<dbReference type="PANTHER" id="PTHR33361">
    <property type="entry name" value="GLR0591 PROTEIN"/>
    <property type="match status" value="1"/>
</dbReference>
<dbReference type="EMBL" id="CP065053">
    <property type="protein sequence ID" value="QPI51542.1"/>
    <property type="molecule type" value="Genomic_DNA"/>
</dbReference>
<evidence type="ECO:0000256" key="1">
    <source>
        <dbReference type="SAM" id="SignalP"/>
    </source>
</evidence>
<evidence type="ECO:0000313" key="3">
    <source>
        <dbReference type="Proteomes" id="UP000662888"/>
    </source>
</evidence>
<keyword evidence="3" id="KW-1185">Reference proteome</keyword>
<feature type="chain" id="PRO_5045389841" evidence="1">
    <location>
        <begin position="20"/>
        <end position="591"/>
    </location>
</feature>
<dbReference type="Pfam" id="PF05960">
    <property type="entry name" value="DUF885"/>
    <property type="match status" value="1"/>
</dbReference>
<accession>A0AA49AA61</accession>
<dbReference type="InterPro" id="IPR010281">
    <property type="entry name" value="DUF885"/>
</dbReference>
<keyword evidence="1" id="KW-0732">Signal</keyword>
<dbReference type="PANTHER" id="PTHR33361:SF2">
    <property type="entry name" value="DUF885 DOMAIN-CONTAINING PROTEIN"/>
    <property type="match status" value="1"/>
</dbReference>
<dbReference type="Proteomes" id="UP000662888">
    <property type="component" value="Chromosome"/>
</dbReference>
<sequence>MRKLTAICVLMLAPLVAGAAPAAAPERATPDQQARALFDSDWQWRLQNQPEYATALGDYRYDTSLSDTTLAASRAANAHQRQMLDQARQIERDKLTGQQQLSYDLFVWEKEQAVKAAALYPFQAQPISSSAGIHLTLAQLAAQMPFATETDYRNYLARLDAVPAHVAGLIEQLREGMRTGWVAPKVAVRGVPVILRQLRENAVDGALGQPFRQIPASIDKPVRDALALAGPAALRNRVAPALQELEEFIRAEYLPAARESIAASALPAGPDYYLLAVMRQTTIDMAPAEIHALGLKEVARLRADMTAAIARTGFAGSFAQFIVFAKTDPRLFYTSAEPLLARYRRIIARAGAAMPRLFAAVPAQEVLVKAASGPGTEKQGAAWYEAGNAERPAAFVVNTSLLETRPMWEMETLALHEALPGHHLQVARAADMADLPAFRRHGWHAAYGEGWALYAETLGPELGFFKDAFSAFGHLNADLFRAVRLVVDTGIHTQGWTRQQAIDYMNANTANAPSDNELEVDRYIAWPGQALGYKVGQLKIRALREKAQAALGDKFDIRRFHSVVLDNGPLTLALLEQQVDLWIAAAKKPAS</sequence>
<organism evidence="2 3">
    <name type="scientific">Massilia antarctica</name>
    <dbReference type="NCBI Taxonomy" id="2765360"/>
    <lineage>
        <taxon>Bacteria</taxon>
        <taxon>Pseudomonadati</taxon>
        <taxon>Pseudomonadota</taxon>
        <taxon>Betaproteobacteria</taxon>
        <taxon>Burkholderiales</taxon>
        <taxon>Oxalobacteraceae</taxon>
        <taxon>Telluria group</taxon>
        <taxon>Massilia</taxon>
    </lineage>
</organism>
<proteinExistence type="predicted"/>
<protein>
    <submittedName>
        <fullName evidence="2">DUF885 domain-containing protein</fullName>
    </submittedName>
</protein>
<name>A0AA49AA61_9BURK</name>